<comment type="pathway">
    <text evidence="5">Amino-acid biosynthesis; L-proline biosynthesis; L-proline from L-glutamate 5-semialdehyde: step 1/1.</text>
</comment>
<comment type="subcellular location">
    <subcellularLocation>
        <location evidence="5">Cytoplasm</location>
    </subcellularLocation>
</comment>
<evidence type="ECO:0000256" key="6">
    <source>
        <dbReference type="NCBIfam" id="TIGR00112"/>
    </source>
</evidence>
<evidence type="ECO:0000256" key="3">
    <source>
        <dbReference type="ARBA" id="ARBA00023002"/>
    </source>
</evidence>
<comment type="similarity">
    <text evidence="1 5">Belongs to the pyrroline-5-carboxylate reductase family.</text>
</comment>
<dbReference type="PANTHER" id="PTHR11645:SF0">
    <property type="entry name" value="PYRROLINE-5-CARBOXYLATE REDUCTASE 3"/>
    <property type="match status" value="1"/>
</dbReference>
<organism evidence="10 11">
    <name type="scientific">Acidipropionibacterium jensenii</name>
    <dbReference type="NCBI Taxonomy" id="1749"/>
    <lineage>
        <taxon>Bacteria</taxon>
        <taxon>Bacillati</taxon>
        <taxon>Actinomycetota</taxon>
        <taxon>Actinomycetes</taxon>
        <taxon>Propionibacteriales</taxon>
        <taxon>Propionibacteriaceae</taxon>
        <taxon>Acidipropionibacterium</taxon>
    </lineage>
</organism>
<dbReference type="PANTHER" id="PTHR11645">
    <property type="entry name" value="PYRROLINE-5-CARBOXYLATE REDUCTASE"/>
    <property type="match status" value="1"/>
</dbReference>
<evidence type="ECO:0000259" key="9">
    <source>
        <dbReference type="Pfam" id="PF14748"/>
    </source>
</evidence>
<dbReference type="Gene3D" id="3.40.50.720">
    <property type="entry name" value="NAD(P)-binding Rossmann-like Domain"/>
    <property type="match status" value="1"/>
</dbReference>
<dbReference type="Proteomes" id="UP000285875">
    <property type="component" value="Chromosome"/>
</dbReference>
<keyword evidence="3 5" id="KW-0560">Oxidoreductase</keyword>
<dbReference type="InterPro" id="IPR029036">
    <property type="entry name" value="P5CR_dimer"/>
</dbReference>
<dbReference type="HAMAP" id="MF_01925">
    <property type="entry name" value="P5C_reductase"/>
    <property type="match status" value="1"/>
</dbReference>
<evidence type="ECO:0000313" key="10">
    <source>
        <dbReference type="EMBL" id="AZZ40426.1"/>
    </source>
</evidence>
<dbReference type="Gene3D" id="1.10.3730.10">
    <property type="entry name" value="ProC C-terminal domain-like"/>
    <property type="match status" value="1"/>
</dbReference>
<dbReference type="EMBL" id="CP025570">
    <property type="protein sequence ID" value="AZZ40426.1"/>
    <property type="molecule type" value="Genomic_DNA"/>
</dbReference>
<dbReference type="AlphaFoldDB" id="A0A3T0S224"/>
<dbReference type="InterPro" id="IPR028939">
    <property type="entry name" value="P5C_Rdtase_cat_N"/>
</dbReference>
<comment type="catalytic activity">
    <reaction evidence="5">
        <text>L-proline + NAD(+) = (S)-1-pyrroline-5-carboxylate + NADH + 2 H(+)</text>
        <dbReference type="Rhea" id="RHEA:14105"/>
        <dbReference type="ChEBI" id="CHEBI:15378"/>
        <dbReference type="ChEBI" id="CHEBI:17388"/>
        <dbReference type="ChEBI" id="CHEBI:57540"/>
        <dbReference type="ChEBI" id="CHEBI:57945"/>
        <dbReference type="ChEBI" id="CHEBI:60039"/>
        <dbReference type="EC" id="1.5.1.2"/>
    </reaction>
</comment>
<feature type="binding site" evidence="7">
    <location>
        <begin position="8"/>
        <end position="13"/>
    </location>
    <ligand>
        <name>NADP(+)</name>
        <dbReference type="ChEBI" id="CHEBI:58349"/>
    </ligand>
</feature>
<proteinExistence type="inferred from homology"/>
<dbReference type="InterPro" id="IPR000304">
    <property type="entry name" value="Pyrroline-COOH_reductase"/>
</dbReference>
<dbReference type="NCBIfam" id="TIGR00112">
    <property type="entry name" value="proC"/>
    <property type="match status" value="1"/>
</dbReference>
<dbReference type="FunFam" id="1.10.3730.10:FF:000001">
    <property type="entry name" value="Pyrroline-5-carboxylate reductase"/>
    <property type="match status" value="1"/>
</dbReference>
<evidence type="ECO:0000313" key="11">
    <source>
        <dbReference type="Proteomes" id="UP000285875"/>
    </source>
</evidence>
<keyword evidence="2 5" id="KW-0521">NADP</keyword>
<evidence type="ECO:0000256" key="5">
    <source>
        <dbReference type="HAMAP-Rule" id="MF_01925"/>
    </source>
</evidence>
<gene>
    <name evidence="5 10" type="primary">proC</name>
    <name evidence="10" type="ORF">C0Z10_12505</name>
</gene>
<keyword evidence="5" id="KW-0028">Amino-acid biosynthesis</keyword>
<keyword evidence="5" id="KW-0963">Cytoplasm</keyword>
<dbReference type="InterPro" id="IPR008927">
    <property type="entry name" value="6-PGluconate_DH-like_C_sf"/>
</dbReference>
<dbReference type="SUPFAM" id="SSF51735">
    <property type="entry name" value="NAD(P)-binding Rossmann-fold domains"/>
    <property type="match status" value="1"/>
</dbReference>
<evidence type="ECO:0000256" key="4">
    <source>
        <dbReference type="ARBA" id="ARBA00058118"/>
    </source>
</evidence>
<comment type="function">
    <text evidence="4 5">Catalyzes the reduction of 1-pyrroline-5-carboxylate (PCA) to L-proline.</text>
</comment>
<evidence type="ECO:0000259" key="8">
    <source>
        <dbReference type="Pfam" id="PF03807"/>
    </source>
</evidence>
<keyword evidence="5" id="KW-0641">Proline biosynthesis</keyword>
<dbReference type="InterPro" id="IPR036291">
    <property type="entry name" value="NAD(P)-bd_dom_sf"/>
</dbReference>
<protein>
    <recommendedName>
        <fullName evidence="5 6">Pyrroline-5-carboxylate reductase</fullName>
        <shortName evidence="5">P5C reductase</shortName>
        <shortName evidence="5">P5CR</shortName>
        <ecNumber evidence="5 6">1.5.1.2</ecNumber>
    </recommendedName>
    <alternativeName>
        <fullName evidence="5">PCA reductase</fullName>
    </alternativeName>
</protein>
<dbReference type="GO" id="GO:0005737">
    <property type="term" value="C:cytoplasm"/>
    <property type="evidence" value="ECO:0007669"/>
    <property type="project" value="UniProtKB-SubCell"/>
</dbReference>
<feature type="domain" description="Pyrroline-5-carboxylate reductase dimerisation" evidence="9">
    <location>
        <begin position="160"/>
        <end position="264"/>
    </location>
</feature>
<dbReference type="SUPFAM" id="SSF48179">
    <property type="entry name" value="6-phosphogluconate dehydrogenase C-terminal domain-like"/>
    <property type="match status" value="1"/>
</dbReference>
<dbReference type="EC" id="1.5.1.2" evidence="5 6"/>
<comment type="catalytic activity">
    <reaction evidence="5">
        <text>L-proline + NADP(+) = (S)-1-pyrroline-5-carboxylate + NADPH + 2 H(+)</text>
        <dbReference type="Rhea" id="RHEA:14109"/>
        <dbReference type="ChEBI" id="CHEBI:15378"/>
        <dbReference type="ChEBI" id="CHEBI:17388"/>
        <dbReference type="ChEBI" id="CHEBI:57783"/>
        <dbReference type="ChEBI" id="CHEBI:58349"/>
        <dbReference type="ChEBI" id="CHEBI:60039"/>
        <dbReference type="EC" id="1.5.1.2"/>
    </reaction>
</comment>
<dbReference type="Pfam" id="PF14748">
    <property type="entry name" value="P5CR_dimer"/>
    <property type="match status" value="1"/>
</dbReference>
<dbReference type="PIRSF" id="PIRSF000193">
    <property type="entry name" value="Pyrrol-5-carb_rd"/>
    <property type="match status" value="1"/>
</dbReference>
<dbReference type="GO" id="GO:0004735">
    <property type="term" value="F:pyrroline-5-carboxylate reductase activity"/>
    <property type="evidence" value="ECO:0007669"/>
    <property type="project" value="UniProtKB-UniRule"/>
</dbReference>
<evidence type="ECO:0000256" key="2">
    <source>
        <dbReference type="ARBA" id="ARBA00022857"/>
    </source>
</evidence>
<evidence type="ECO:0000256" key="1">
    <source>
        <dbReference type="ARBA" id="ARBA00005525"/>
    </source>
</evidence>
<accession>A0A3T0S224</accession>
<reference evidence="11" key="1">
    <citation type="submission" date="2017-12" db="EMBL/GenBank/DDBJ databases">
        <title>Whole genome sequencing of Acidipropionibacterium jensenii strains JS279 and JS280.</title>
        <authorList>
            <person name="Deptula P."/>
            <person name="Laine P."/>
            <person name="Smolander O.-P."/>
            <person name="Paulin L."/>
            <person name="Auvinen P."/>
            <person name="Varmanen P."/>
        </authorList>
    </citation>
    <scope>NUCLEOTIDE SEQUENCE [LARGE SCALE GENOMIC DNA]</scope>
    <source>
        <strain evidence="11">JS280</strain>
    </source>
</reference>
<name>A0A3T0S224_9ACTN</name>
<feature type="domain" description="Pyrroline-5-carboxylate reductase catalytic N-terminal" evidence="8">
    <location>
        <begin position="4"/>
        <end position="97"/>
    </location>
</feature>
<evidence type="ECO:0000256" key="7">
    <source>
        <dbReference type="PIRSR" id="PIRSR000193-1"/>
    </source>
</evidence>
<dbReference type="UniPathway" id="UPA00098">
    <property type="reaction ID" value="UER00361"/>
</dbReference>
<sequence length="265" mass="26934">MNHRLGIIGFGQMGGAIGSGLVTNGALEAGQVTAWDLSPDARGHATEAGIATAGSVAELCSGCDIVLLSVKPQDAPTVLEQAGAGLAGKAVVSIVAGWDVETLSAHLPEDARVLRVMPNTPARVAAGAFGLSEATTVTDAEKATIQDWFSTIGLVEWVPEKLMDAVTVLSGGIPAYAAIIVDALADGGVQQGLKRPVARRLVLQSLLGSAQLMLETDLGPGDLKDAVCSPAGTTIEGVRAIERAGVRSGLIEAVIAASQRAAELK</sequence>
<dbReference type="KEGG" id="aji:C0Z10_12505"/>
<dbReference type="Pfam" id="PF03807">
    <property type="entry name" value="F420_oxidored"/>
    <property type="match status" value="1"/>
</dbReference>
<dbReference type="RefSeq" id="WP_097799585.1">
    <property type="nucleotide sequence ID" value="NZ_CP025570.1"/>
</dbReference>
<dbReference type="GO" id="GO:0055129">
    <property type="term" value="P:L-proline biosynthetic process"/>
    <property type="evidence" value="ECO:0007669"/>
    <property type="project" value="UniProtKB-UniRule"/>
</dbReference>